<name>A0AAE1RQT5_9SOLA</name>
<dbReference type="GO" id="GO:0070180">
    <property type="term" value="F:large ribosomal subunit rRNA binding"/>
    <property type="evidence" value="ECO:0007669"/>
    <property type="project" value="TreeGrafter"/>
</dbReference>
<dbReference type="InterPro" id="IPR020783">
    <property type="entry name" value="Ribosomal_uL11_C"/>
</dbReference>
<dbReference type="InterPro" id="IPR036769">
    <property type="entry name" value="Ribosomal_uL11_C_sf"/>
</dbReference>
<dbReference type="SUPFAM" id="SSF46906">
    <property type="entry name" value="Ribosomal protein L11, C-terminal domain"/>
    <property type="match status" value="1"/>
</dbReference>
<proteinExistence type="inferred from homology"/>
<accession>A0AAE1RQT5</accession>
<evidence type="ECO:0000256" key="3">
    <source>
        <dbReference type="ARBA" id="ARBA00023274"/>
    </source>
</evidence>
<dbReference type="PANTHER" id="PTHR11661">
    <property type="entry name" value="60S RIBOSOMAL PROTEIN L12"/>
    <property type="match status" value="1"/>
</dbReference>
<dbReference type="Pfam" id="PF00298">
    <property type="entry name" value="Ribosomal_L11"/>
    <property type="match status" value="1"/>
</dbReference>
<keyword evidence="6" id="KW-1185">Reference proteome</keyword>
<feature type="domain" description="Large ribosomal subunit protein uL11 C-terminal" evidence="4">
    <location>
        <begin position="40"/>
        <end position="97"/>
    </location>
</feature>
<dbReference type="GO" id="GO:0003735">
    <property type="term" value="F:structural constituent of ribosome"/>
    <property type="evidence" value="ECO:0007669"/>
    <property type="project" value="InterPro"/>
</dbReference>
<dbReference type="EMBL" id="JAVYJV010000012">
    <property type="protein sequence ID" value="KAK4356894.1"/>
    <property type="molecule type" value="Genomic_DNA"/>
</dbReference>
<comment type="caution">
    <text evidence="5">The sequence shown here is derived from an EMBL/GenBank/DDBJ whole genome shotgun (WGS) entry which is preliminary data.</text>
</comment>
<evidence type="ECO:0000256" key="1">
    <source>
        <dbReference type="ARBA" id="ARBA00010537"/>
    </source>
</evidence>
<keyword evidence="3" id="KW-0687">Ribonucleoprotein</keyword>
<keyword evidence="2" id="KW-0689">Ribosomal protein</keyword>
<protein>
    <recommendedName>
        <fullName evidence="4">Large ribosomal subunit protein uL11 C-terminal domain-containing protein</fullName>
    </recommendedName>
</protein>
<organism evidence="5 6">
    <name type="scientific">Anisodus tanguticus</name>
    <dbReference type="NCBI Taxonomy" id="243964"/>
    <lineage>
        <taxon>Eukaryota</taxon>
        <taxon>Viridiplantae</taxon>
        <taxon>Streptophyta</taxon>
        <taxon>Embryophyta</taxon>
        <taxon>Tracheophyta</taxon>
        <taxon>Spermatophyta</taxon>
        <taxon>Magnoliopsida</taxon>
        <taxon>eudicotyledons</taxon>
        <taxon>Gunneridae</taxon>
        <taxon>Pentapetalae</taxon>
        <taxon>asterids</taxon>
        <taxon>lamiids</taxon>
        <taxon>Solanales</taxon>
        <taxon>Solanaceae</taxon>
        <taxon>Solanoideae</taxon>
        <taxon>Hyoscyameae</taxon>
        <taxon>Anisodus</taxon>
    </lineage>
</organism>
<reference evidence="5" key="1">
    <citation type="submission" date="2023-12" db="EMBL/GenBank/DDBJ databases">
        <title>Genome assembly of Anisodus tanguticus.</title>
        <authorList>
            <person name="Wang Y.-J."/>
        </authorList>
    </citation>
    <scope>NUCLEOTIDE SEQUENCE</scope>
    <source>
        <strain evidence="5">KB-2021</strain>
        <tissue evidence="5">Leaf</tissue>
    </source>
</reference>
<dbReference type="PANTHER" id="PTHR11661:SF2">
    <property type="entry name" value="LARGE RIBOSOMAL SUBUNIT PROTEIN UL11"/>
    <property type="match status" value="1"/>
</dbReference>
<evidence type="ECO:0000313" key="6">
    <source>
        <dbReference type="Proteomes" id="UP001291623"/>
    </source>
</evidence>
<dbReference type="Proteomes" id="UP001291623">
    <property type="component" value="Unassembled WGS sequence"/>
</dbReference>
<sequence length="263" mass="29160">MSSKFDPSQVVKVFIRVTGGEVVAASSLKGPMCHPKVFIVPSAAALVIKALKKPERDRKKTKNIKHNGNISLDDVIEIAKIMALRSIMKDLSGTMKENDMSGKLRTGGVIGRWITTEWTLRSGGTDGGSRYSGSSDHDSNGFCQCSGGGSWWPTAANREKTYQIAGEAAGEVVSFILSVIPPDLHCLLHPLRCTIRSLRRGRWRGVFFNPLCAPVDIHREVAREVASVISPMYHRISFILFIVLPDFHWRDRLRSKEEQGIDT</sequence>
<dbReference type="AlphaFoldDB" id="A0AAE1RQT5"/>
<evidence type="ECO:0000256" key="2">
    <source>
        <dbReference type="ARBA" id="ARBA00022980"/>
    </source>
</evidence>
<dbReference type="InterPro" id="IPR000911">
    <property type="entry name" value="Ribosomal_uL11"/>
</dbReference>
<dbReference type="Gene3D" id="1.10.10.250">
    <property type="entry name" value="Ribosomal protein L11, C-terminal domain"/>
    <property type="match status" value="1"/>
</dbReference>
<comment type="similarity">
    <text evidence="1">Belongs to the universal ribosomal protein uL11 family.</text>
</comment>
<gene>
    <name evidence="5" type="ORF">RND71_022504</name>
</gene>
<evidence type="ECO:0000259" key="4">
    <source>
        <dbReference type="Pfam" id="PF00298"/>
    </source>
</evidence>
<dbReference type="GO" id="GO:0022625">
    <property type="term" value="C:cytosolic large ribosomal subunit"/>
    <property type="evidence" value="ECO:0007669"/>
    <property type="project" value="TreeGrafter"/>
</dbReference>
<dbReference type="SMART" id="SM00649">
    <property type="entry name" value="RL11"/>
    <property type="match status" value="1"/>
</dbReference>
<dbReference type="GO" id="GO:0006412">
    <property type="term" value="P:translation"/>
    <property type="evidence" value="ECO:0007669"/>
    <property type="project" value="InterPro"/>
</dbReference>
<evidence type="ECO:0000313" key="5">
    <source>
        <dbReference type="EMBL" id="KAK4356894.1"/>
    </source>
</evidence>